<accession>A0ABW9GSV8</accession>
<comment type="caution">
    <text evidence="2">The sequence shown here is derived from an EMBL/GenBank/DDBJ whole genome shotgun (WGS) entry which is preliminary data.</text>
</comment>
<name>A0ABW9GSV8_9GAMM</name>
<proteinExistence type="predicted"/>
<protein>
    <submittedName>
        <fullName evidence="2">Substrate-binding periplasmic protein</fullName>
    </submittedName>
</protein>
<reference evidence="2 3" key="1">
    <citation type="submission" date="2024-09" db="EMBL/GenBank/DDBJ databases">
        <title>Aeromonas strains Genome sequencing and assembly.</title>
        <authorList>
            <person name="Hu X."/>
            <person name="Tang B."/>
        </authorList>
    </citation>
    <scope>NUCLEOTIDE SEQUENCE [LARGE SCALE GENOMIC DNA]</scope>
    <source>
        <strain evidence="2 3">NB23SCDHY001</strain>
    </source>
</reference>
<keyword evidence="3" id="KW-1185">Reference proteome</keyword>
<evidence type="ECO:0000256" key="1">
    <source>
        <dbReference type="SAM" id="SignalP"/>
    </source>
</evidence>
<keyword evidence="1" id="KW-0732">Signal</keyword>
<organism evidence="2 3">
    <name type="scientific">Aeromonas bivalvium</name>
    <dbReference type="NCBI Taxonomy" id="440079"/>
    <lineage>
        <taxon>Bacteria</taxon>
        <taxon>Pseudomonadati</taxon>
        <taxon>Pseudomonadota</taxon>
        <taxon>Gammaproteobacteria</taxon>
        <taxon>Aeromonadales</taxon>
        <taxon>Aeromonadaceae</taxon>
        <taxon>Aeromonas</taxon>
    </lineage>
</organism>
<dbReference type="GeneID" id="97219805"/>
<dbReference type="Proteomes" id="UP001630969">
    <property type="component" value="Unassembled WGS sequence"/>
</dbReference>
<evidence type="ECO:0000313" key="2">
    <source>
        <dbReference type="EMBL" id="MFM4892596.1"/>
    </source>
</evidence>
<feature type="signal peptide" evidence="1">
    <location>
        <begin position="1"/>
        <end position="21"/>
    </location>
</feature>
<sequence length="251" mass="29194">MQLARFTLLLCCGLFSLTARGEVLPVYCDDWPGFCHQDGGGLYLDLARHIYQPLGYRIRPQIMPYKRALAMVTKGGQGMTMGVYLHEVEGVRWPHYPDGADDVTVFMLDKWRAGWQGEQSLAQQRVLWQRGWAFDKYIGVPMRWYEVNSHQDAMSLLQKERYRYYLSAGVLHTDERLPPGLNRVFLRWLPTYPIFASDAAGLKLQQQWDQGMARLIHSGELTRLYRENGLLDYYRDFLRGLRHKGEGQSAR</sequence>
<feature type="chain" id="PRO_5046599480" evidence="1">
    <location>
        <begin position="22"/>
        <end position="251"/>
    </location>
</feature>
<dbReference type="SUPFAM" id="SSF53850">
    <property type="entry name" value="Periplasmic binding protein-like II"/>
    <property type="match status" value="1"/>
</dbReference>
<dbReference type="RefSeq" id="WP_408788956.1">
    <property type="nucleotide sequence ID" value="NZ_JBGXBU010000001.1"/>
</dbReference>
<evidence type="ECO:0000313" key="3">
    <source>
        <dbReference type="Proteomes" id="UP001630969"/>
    </source>
</evidence>
<gene>
    <name evidence="2" type="ORF">ACEUDJ_06860</name>
</gene>
<dbReference type="EMBL" id="JBGXBU010000001">
    <property type="protein sequence ID" value="MFM4892596.1"/>
    <property type="molecule type" value="Genomic_DNA"/>
</dbReference>